<evidence type="ECO:0000313" key="3">
    <source>
        <dbReference type="Proteomes" id="UP000314294"/>
    </source>
</evidence>
<dbReference type="Proteomes" id="UP000314294">
    <property type="component" value="Unassembled WGS sequence"/>
</dbReference>
<feature type="compositionally biased region" description="Polar residues" evidence="1">
    <location>
        <begin position="1"/>
        <end position="16"/>
    </location>
</feature>
<comment type="caution">
    <text evidence="2">The sequence shown here is derived from an EMBL/GenBank/DDBJ whole genome shotgun (WGS) entry which is preliminary data.</text>
</comment>
<name>A0A4Z2GTV4_9TELE</name>
<accession>A0A4Z2GTV4</accession>
<sequence length="87" mass="9336">MRSGHTSSNATTTLPATSCRGRGRGRGRGRTGSSAASEHAALCILPPTSPIRHGSKEFLDHFDQLLFLVRIQAEDEGENDKLLTGEC</sequence>
<proteinExistence type="predicted"/>
<reference evidence="2 3" key="1">
    <citation type="submission" date="2019-03" db="EMBL/GenBank/DDBJ databases">
        <title>First draft genome of Liparis tanakae, snailfish: a comprehensive survey of snailfish specific genes.</title>
        <authorList>
            <person name="Kim W."/>
            <person name="Song I."/>
            <person name="Jeong J.-H."/>
            <person name="Kim D."/>
            <person name="Kim S."/>
            <person name="Ryu S."/>
            <person name="Song J.Y."/>
            <person name="Lee S.K."/>
        </authorList>
    </citation>
    <scope>NUCLEOTIDE SEQUENCE [LARGE SCALE GENOMIC DNA]</scope>
    <source>
        <tissue evidence="2">Muscle</tissue>
    </source>
</reference>
<protein>
    <submittedName>
        <fullName evidence="2">Uncharacterized protein</fullName>
    </submittedName>
</protein>
<dbReference type="EMBL" id="SRLO01000416">
    <property type="protein sequence ID" value="TNN56966.1"/>
    <property type="molecule type" value="Genomic_DNA"/>
</dbReference>
<feature type="region of interest" description="Disordered" evidence="1">
    <location>
        <begin position="1"/>
        <end position="37"/>
    </location>
</feature>
<dbReference type="AlphaFoldDB" id="A0A4Z2GTV4"/>
<evidence type="ECO:0000256" key="1">
    <source>
        <dbReference type="SAM" id="MobiDB-lite"/>
    </source>
</evidence>
<evidence type="ECO:0000313" key="2">
    <source>
        <dbReference type="EMBL" id="TNN56966.1"/>
    </source>
</evidence>
<keyword evidence="3" id="KW-1185">Reference proteome</keyword>
<organism evidence="2 3">
    <name type="scientific">Liparis tanakae</name>
    <name type="common">Tanaka's snailfish</name>
    <dbReference type="NCBI Taxonomy" id="230148"/>
    <lineage>
        <taxon>Eukaryota</taxon>
        <taxon>Metazoa</taxon>
        <taxon>Chordata</taxon>
        <taxon>Craniata</taxon>
        <taxon>Vertebrata</taxon>
        <taxon>Euteleostomi</taxon>
        <taxon>Actinopterygii</taxon>
        <taxon>Neopterygii</taxon>
        <taxon>Teleostei</taxon>
        <taxon>Neoteleostei</taxon>
        <taxon>Acanthomorphata</taxon>
        <taxon>Eupercaria</taxon>
        <taxon>Perciformes</taxon>
        <taxon>Cottioidei</taxon>
        <taxon>Cottales</taxon>
        <taxon>Liparidae</taxon>
        <taxon>Liparis</taxon>
    </lineage>
</organism>
<gene>
    <name evidence="2" type="ORF">EYF80_032776</name>
</gene>